<accession>A0A8H3FSC0</accession>
<dbReference type="InterPro" id="IPR012677">
    <property type="entry name" value="Nucleotide-bd_a/b_plait_sf"/>
</dbReference>
<feature type="domain" description="RRM" evidence="4">
    <location>
        <begin position="134"/>
        <end position="226"/>
    </location>
</feature>
<feature type="domain" description="RRM" evidence="4">
    <location>
        <begin position="250"/>
        <end position="365"/>
    </location>
</feature>
<gene>
    <name evidence="5" type="ORF">IMSHALPRED_007471</name>
</gene>
<dbReference type="InterPro" id="IPR000504">
    <property type="entry name" value="RRM_dom"/>
</dbReference>
<feature type="region of interest" description="Disordered" evidence="3">
    <location>
        <begin position="373"/>
        <end position="445"/>
    </location>
</feature>
<sequence length="445" mass="48959">MAKPTLEASEVESRLQRVAKVLADISAYFNILPSNITYVQPTELTMGRHSTAINAAAITPSLSPSRKRKREESTADEIQIDVTAPEPPSKKALRRAKKGKVDPSATEPESRSIVVHTGSIPDEDASAPPKPSKYGIWIGNLPWTATKADLRSFLTKDTEISDDMITRLHLPASSQGVLANSRQRIKLHNKGFAYIDFSNEEALTEALALSEKLLTGRRVLIKDSTSFEGRPERTKEQETAIVNSGKPPSKRIFVGNLAFETTKQDLEDQFTKCGEILDVHIATFEDTGKCKGYAWVEFAELRAGEAAVRGWVNLEQKADSGNEDEEIAKALAEEGDLKPKKKPTSRKWWVNKLHGRPLKVEFAEGRDVRYRKRYGKDGSANKDGVKVVDPNPKSMAQPLRDRTSSDKGLSKKFDARTVKPGAALAAAPRSTGGIVESQGKKTSLI</sequence>
<feature type="compositionally biased region" description="Basic and acidic residues" evidence="3">
    <location>
        <begin position="399"/>
        <end position="417"/>
    </location>
</feature>
<keyword evidence="1 2" id="KW-0694">RNA-binding</keyword>
<dbReference type="InterPro" id="IPR035979">
    <property type="entry name" value="RBD_domain_sf"/>
</dbReference>
<name>A0A8H3FSC0_9LECA</name>
<evidence type="ECO:0000313" key="6">
    <source>
        <dbReference type="Proteomes" id="UP000664534"/>
    </source>
</evidence>
<evidence type="ECO:0000259" key="4">
    <source>
        <dbReference type="PROSITE" id="PS50102"/>
    </source>
</evidence>
<evidence type="ECO:0000313" key="5">
    <source>
        <dbReference type="EMBL" id="CAF9928439.1"/>
    </source>
</evidence>
<proteinExistence type="predicted"/>
<dbReference type="PROSITE" id="PS50102">
    <property type="entry name" value="RRM"/>
    <property type="match status" value="2"/>
</dbReference>
<dbReference type="EMBL" id="CAJPDT010000049">
    <property type="protein sequence ID" value="CAF9928439.1"/>
    <property type="molecule type" value="Genomic_DNA"/>
</dbReference>
<feature type="compositionally biased region" description="Basic and acidic residues" evidence="3">
    <location>
        <begin position="375"/>
        <end position="386"/>
    </location>
</feature>
<dbReference type="Gene3D" id="3.30.70.330">
    <property type="match status" value="2"/>
</dbReference>
<protein>
    <recommendedName>
        <fullName evidence="4">RRM domain-containing protein</fullName>
    </recommendedName>
</protein>
<keyword evidence="6" id="KW-1185">Reference proteome</keyword>
<dbReference type="SUPFAM" id="SSF54928">
    <property type="entry name" value="RNA-binding domain, RBD"/>
    <property type="match status" value="2"/>
</dbReference>
<dbReference type="GO" id="GO:0005730">
    <property type="term" value="C:nucleolus"/>
    <property type="evidence" value="ECO:0007669"/>
    <property type="project" value="TreeGrafter"/>
</dbReference>
<dbReference type="Proteomes" id="UP000664534">
    <property type="component" value="Unassembled WGS sequence"/>
</dbReference>
<evidence type="ECO:0000256" key="2">
    <source>
        <dbReference type="PROSITE-ProRule" id="PRU00176"/>
    </source>
</evidence>
<feature type="region of interest" description="Disordered" evidence="3">
    <location>
        <begin position="59"/>
        <end position="131"/>
    </location>
</feature>
<dbReference type="Pfam" id="PF00076">
    <property type="entry name" value="RRM_1"/>
    <property type="match status" value="1"/>
</dbReference>
<evidence type="ECO:0000256" key="1">
    <source>
        <dbReference type="ARBA" id="ARBA00022884"/>
    </source>
</evidence>
<dbReference type="OrthoDB" id="1875751at2759"/>
<dbReference type="SMART" id="SM00360">
    <property type="entry name" value="RRM"/>
    <property type="match status" value="2"/>
</dbReference>
<evidence type="ECO:0000256" key="3">
    <source>
        <dbReference type="SAM" id="MobiDB-lite"/>
    </source>
</evidence>
<dbReference type="AlphaFoldDB" id="A0A8H3FSC0"/>
<dbReference type="PANTHER" id="PTHR23236:SF95">
    <property type="entry name" value="NUCLEOLAR PROTEIN 13"/>
    <property type="match status" value="1"/>
</dbReference>
<reference evidence="5" key="1">
    <citation type="submission" date="2021-03" db="EMBL/GenBank/DDBJ databases">
        <authorList>
            <person name="Tagirdzhanova G."/>
        </authorList>
    </citation>
    <scope>NUCLEOTIDE SEQUENCE</scope>
</reference>
<dbReference type="GO" id="GO:0003723">
    <property type="term" value="F:RNA binding"/>
    <property type="evidence" value="ECO:0007669"/>
    <property type="project" value="UniProtKB-UniRule"/>
</dbReference>
<organism evidence="5 6">
    <name type="scientific">Imshaugia aleurites</name>
    <dbReference type="NCBI Taxonomy" id="172621"/>
    <lineage>
        <taxon>Eukaryota</taxon>
        <taxon>Fungi</taxon>
        <taxon>Dikarya</taxon>
        <taxon>Ascomycota</taxon>
        <taxon>Pezizomycotina</taxon>
        <taxon>Lecanoromycetes</taxon>
        <taxon>OSLEUM clade</taxon>
        <taxon>Lecanoromycetidae</taxon>
        <taxon>Lecanorales</taxon>
        <taxon>Lecanorineae</taxon>
        <taxon>Parmeliaceae</taxon>
        <taxon>Imshaugia</taxon>
    </lineage>
</organism>
<dbReference type="PANTHER" id="PTHR23236">
    <property type="entry name" value="EUKARYOTIC TRANSLATION INITIATION FACTOR 4B/4H"/>
    <property type="match status" value="1"/>
</dbReference>
<comment type="caution">
    <text evidence="5">The sequence shown here is derived from an EMBL/GenBank/DDBJ whole genome shotgun (WGS) entry which is preliminary data.</text>
</comment>